<comment type="similarity">
    <text evidence="2">Belongs to the VirD4/TraG family.</text>
</comment>
<evidence type="ECO:0000256" key="8">
    <source>
        <dbReference type="SAM" id="Phobius"/>
    </source>
</evidence>
<keyword evidence="6 8" id="KW-0472">Membrane</keyword>
<name>A0A346AWQ6_9FIRM</name>
<feature type="compositionally biased region" description="Polar residues" evidence="7">
    <location>
        <begin position="797"/>
        <end position="806"/>
    </location>
</feature>
<dbReference type="EMBL" id="CP029462">
    <property type="protein sequence ID" value="AXL20299.1"/>
    <property type="molecule type" value="Genomic_DNA"/>
</dbReference>
<dbReference type="InterPro" id="IPR027417">
    <property type="entry name" value="P-loop_NTPase"/>
</dbReference>
<dbReference type="KEGG" id="meg:DKB62_01220"/>
<evidence type="ECO:0000313" key="9">
    <source>
        <dbReference type="EMBL" id="AXL20299.1"/>
    </source>
</evidence>
<feature type="transmembrane region" description="Helical" evidence="8">
    <location>
        <begin position="72"/>
        <end position="90"/>
    </location>
</feature>
<dbReference type="Proteomes" id="UP000254337">
    <property type="component" value="Chromosome"/>
</dbReference>
<evidence type="ECO:0000256" key="4">
    <source>
        <dbReference type="ARBA" id="ARBA00022692"/>
    </source>
</evidence>
<keyword evidence="5 8" id="KW-1133">Transmembrane helix</keyword>
<keyword evidence="4 8" id="KW-0812">Transmembrane</keyword>
<evidence type="ECO:0000256" key="3">
    <source>
        <dbReference type="ARBA" id="ARBA00022475"/>
    </source>
</evidence>
<keyword evidence="10" id="KW-1185">Reference proteome</keyword>
<dbReference type="InterPro" id="IPR003688">
    <property type="entry name" value="TraG/VirD4"/>
</dbReference>
<dbReference type="GO" id="GO:0005886">
    <property type="term" value="C:plasma membrane"/>
    <property type="evidence" value="ECO:0007669"/>
    <property type="project" value="UniProtKB-SubCell"/>
</dbReference>
<evidence type="ECO:0000256" key="6">
    <source>
        <dbReference type="ARBA" id="ARBA00023136"/>
    </source>
</evidence>
<comment type="subcellular location">
    <subcellularLocation>
        <location evidence="1">Cell membrane</location>
        <topology evidence="1">Multi-pass membrane protein</topology>
    </subcellularLocation>
</comment>
<organism evidence="9 10">
    <name type="scientific">Megasphaera stantonii</name>
    <dbReference type="NCBI Taxonomy" id="2144175"/>
    <lineage>
        <taxon>Bacteria</taxon>
        <taxon>Bacillati</taxon>
        <taxon>Bacillota</taxon>
        <taxon>Negativicutes</taxon>
        <taxon>Veillonellales</taxon>
        <taxon>Veillonellaceae</taxon>
        <taxon>Megasphaera</taxon>
    </lineage>
</organism>
<dbReference type="SUPFAM" id="SSF52540">
    <property type="entry name" value="P-loop containing nucleoside triphosphate hydrolases"/>
    <property type="match status" value="1"/>
</dbReference>
<evidence type="ECO:0000256" key="2">
    <source>
        <dbReference type="ARBA" id="ARBA00008806"/>
    </source>
</evidence>
<gene>
    <name evidence="9" type="ORF">DKB62_01220</name>
</gene>
<evidence type="ECO:0000256" key="1">
    <source>
        <dbReference type="ARBA" id="ARBA00004651"/>
    </source>
</evidence>
<evidence type="ECO:0000256" key="5">
    <source>
        <dbReference type="ARBA" id="ARBA00022989"/>
    </source>
</evidence>
<proteinExistence type="inferred from homology"/>
<dbReference type="PANTHER" id="PTHR37937:SF1">
    <property type="entry name" value="CONJUGATIVE TRANSFER: DNA TRANSPORT"/>
    <property type="match status" value="1"/>
</dbReference>
<dbReference type="OrthoDB" id="9766496at2"/>
<evidence type="ECO:0000256" key="7">
    <source>
        <dbReference type="SAM" id="MobiDB-lite"/>
    </source>
</evidence>
<dbReference type="Gene3D" id="3.40.50.300">
    <property type="entry name" value="P-loop containing nucleotide triphosphate hydrolases"/>
    <property type="match status" value="1"/>
</dbReference>
<sequence>MSRIALFFFCFLPAVGGSWMGTQKFAQLIQYDTQFLGTPLLQFGTTTLYAPWKLLTWYGMYRAYVPGLFKDVMLYPIGGLILSFVLLVIFRPQKQLTSHGSAHWGAYKDLVKMGLISGSGVVVGLYDNSLIRNATALLRYLENKKNESESYGEMTFDKQLEKERARHAQSLAKLTFQKDMAAPGSKPSVALEKEIEKHRNWLENPPAYKPKKCSSAYLWKRLYDAAFGIYTKLPHFYLRDNQSRHVLLVAPTRSGKGVGVIVPTLLGGWKESVIVNDIKSENWGITAGYRKRMGQKVIKFEPTCADGSSARWNPLDEIRIGTPEEVSTAQNIANVIANYEGKENADHWIANAANVISIVILHLKYAHCTDKLHYPNPPNLYTVASFLKAAAAPTVLEDGTIDDAEYSVQDFVTAIQALQNYEHVPREGIDIEEWDMKQQAYVTRHFTPDDLHHMYPDDFIGPSEAPYTHPIINRGFIEIAKKPDNELGSIISTANTALKEYLDPVLTMNTRCSDFCIDDLMKHPRPVSLYLITPPSDLLRMSPIFRLFFELMVGRHTKEIAEYKNGRAAKPAYLHKCLLLMDEFNSLGNLKRFVSAFAFTAGFGMKGFLVMQGLDQLFKTYGKDNEIPMNTSLQIFFSPNEDKTAAYLEKNLGNQTIIAESISDTGQWFRKNISRSEISRPLMTAEETRRLGDNEIIFAQNNPPILTQKIRYYEQDFFTRKLADAPYVSDVLRTGGRAETINANPRREERLAQRRQKLKETYGLIQEKEGETYGLSCQTPTAHEETGTAERTAAETGSKTPGIHQSDQQRAEGHQ</sequence>
<keyword evidence="3" id="KW-1003">Cell membrane</keyword>
<feature type="region of interest" description="Disordered" evidence="7">
    <location>
        <begin position="772"/>
        <end position="815"/>
    </location>
</feature>
<protein>
    <submittedName>
        <fullName evidence="9">Conjugal transfer protein TraG</fullName>
    </submittedName>
</protein>
<dbReference type="Pfam" id="PF02534">
    <property type="entry name" value="T4SS-DNA_transf"/>
    <property type="match status" value="2"/>
</dbReference>
<dbReference type="InterPro" id="IPR051539">
    <property type="entry name" value="T4SS-coupling_protein"/>
</dbReference>
<feature type="transmembrane region" description="Helical" evidence="8">
    <location>
        <begin position="40"/>
        <end position="60"/>
    </location>
</feature>
<accession>A0A346AWQ6</accession>
<dbReference type="PANTHER" id="PTHR37937">
    <property type="entry name" value="CONJUGATIVE TRANSFER: DNA TRANSPORT"/>
    <property type="match status" value="1"/>
</dbReference>
<dbReference type="RefSeq" id="WP_107195584.1">
    <property type="nucleotide sequence ID" value="NZ_CP029462.1"/>
</dbReference>
<dbReference type="AlphaFoldDB" id="A0A346AWQ6"/>
<reference evidence="9 10" key="1">
    <citation type="submission" date="2018-05" db="EMBL/GenBank/DDBJ databases">
        <title>Complete genome sequence of Megasphaera sp. AJH120T, isolated from the ceca of a chicken.</title>
        <authorList>
            <person name="Maki J."/>
            <person name="Looft T."/>
        </authorList>
    </citation>
    <scope>NUCLEOTIDE SEQUENCE [LARGE SCALE GENOMIC DNA]</scope>
    <source>
        <strain evidence="9 10">AJH120</strain>
    </source>
</reference>
<evidence type="ECO:0000313" key="10">
    <source>
        <dbReference type="Proteomes" id="UP000254337"/>
    </source>
</evidence>
<dbReference type="CDD" id="cd01127">
    <property type="entry name" value="TrwB_TraG_TraD_VirD4"/>
    <property type="match status" value="1"/>
</dbReference>